<dbReference type="EMBL" id="JBFAKC010000009">
    <property type="protein sequence ID" value="MEV0710036.1"/>
    <property type="molecule type" value="Genomic_DNA"/>
</dbReference>
<dbReference type="Proteomes" id="UP001551695">
    <property type="component" value="Unassembled WGS sequence"/>
</dbReference>
<dbReference type="InterPro" id="IPR050766">
    <property type="entry name" value="Bact_Lucif_Oxidored"/>
</dbReference>
<dbReference type="InterPro" id="IPR019949">
    <property type="entry name" value="CmoO-like"/>
</dbReference>
<comment type="similarity">
    <text evidence="1">To bacterial alkanal monooxygenase alpha and beta chains.</text>
</comment>
<name>A0ABV3FX96_9NOCA</name>
<dbReference type="InterPro" id="IPR011251">
    <property type="entry name" value="Luciferase-like_dom"/>
</dbReference>
<dbReference type="Pfam" id="PF00296">
    <property type="entry name" value="Bac_luciferase"/>
    <property type="match status" value="1"/>
</dbReference>
<feature type="domain" description="Luciferase-like" evidence="2">
    <location>
        <begin position="9"/>
        <end position="304"/>
    </location>
</feature>
<keyword evidence="4" id="KW-1185">Reference proteome</keyword>
<organism evidence="3 4">
    <name type="scientific">Nocardia aurea</name>
    <dbReference type="NCBI Taxonomy" id="2144174"/>
    <lineage>
        <taxon>Bacteria</taxon>
        <taxon>Bacillati</taxon>
        <taxon>Actinomycetota</taxon>
        <taxon>Actinomycetes</taxon>
        <taxon>Mycobacteriales</taxon>
        <taxon>Nocardiaceae</taxon>
        <taxon>Nocardia</taxon>
    </lineage>
</organism>
<comment type="caution">
    <text evidence="3">The sequence shown here is derived from an EMBL/GenBank/DDBJ whole genome shotgun (WGS) entry which is preliminary data.</text>
</comment>
<dbReference type="EC" id="1.-.-.-" evidence="3"/>
<evidence type="ECO:0000313" key="4">
    <source>
        <dbReference type="Proteomes" id="UP001551695"/>
    </source>
</evidence>
<dbReference type="PANTHER" id="PTHR30137:SF6">
    <property type="entry name" value="LUCIFERASE-LIKE MONOOXYGENASE"/>
    <property type="match status" value="1"/>
</dbReference>
<accession>A0ABV3FX96</accession>
<protein>
    <submittedName>
        <fullName evidence="3">LLM class flavin-dependent oxidoreductase</fullName>
        <ecNumber evidence="3">1.-.-.-</ecNumber>
    </submittedName>
</protein>
<dbReference type="Gene3D" id="3.20.20.30">
    <property type="entry name" value="Luciferase-like domain"/>
    <property type="match status" value="1"/>
</dbReference>
<keyword evidence="3" id="KW-0560">Oxidoreductase</keyword>
<reference evidence="3 4" key="1">
    <citation type="submission" date="2024-06" db="EMBL/GenBank/DDBJ databases">
        <title>The Natural Products Discovery Center: Release of the First 8490 Sequenced Strains for Exploring Actinobacteria Biosynthetic Diversity.</title>
        <authorList>
            <person name="Kalkreuter E."/>
            <person name="Kautsar S.A."/>
            <person name="Yang D."/>
            <person name="Bader C.D."/>
            <person name="Teijaro C.N."/>
            <person name="Fluegel L."/>
            <person name="Davis C.M."/>
            <person name="Simpson J.R."/>
            <person name="Lauterbach L."/>
            <person name="Steele A.D."/>
            <person name="Gui C."/>
            <person name="Meng S."/>
            <person name="Li G."/>
            <person name="Viehrig K."/>
            <person name="Ye F."/>
            <person name="Su P."/>
            <person name="Kiefer A.F."/>
            <person name="Nichols A."/>
            <person name="Cepeda A.J."/>
            <person name="Yan W."/>
            <person name="Fan B."/>
            <person name="Jiang Y."/>
            <person name="Adhikari A."/>
            <person name="Zheng C.-J."/>
            <person name="Schuster L."/>
            <person name="Cowan T.M."/>
            <person name="Smanski M.J."/>
            <person name="Chevrette M.G."/>
            <person name="De Carvalho L.P.S."/>
            <person name="Shen B."/>
        </authorList>
    </citation>
    <scope>NUCLEOTIDE SEQUENCE [LARGE SCALE GENOMIC DNA]</scope>
    <source>
        <strain evidence="3 4">NPDC050403</strain>
    </source>
</reference>
<gene>
    <name evidence="3" type="ORF">AB0I48_20940</name>
</gene>
<proteinExistence type="predicted"/>
<dbReference type="InterPro" id="IPR036661">
    <property type="entry name" value="Luciferase-like_sf"/>
</dbReference>
<evidence type="ECO:0000259" key="2">
    <source>
        <dbReference type="Pfam" id="PF00296"/>
    </source>
</evidence>
<dbReference type="PANTHER" id="PTHR30137">
    <property type="entry name" value="LUCIFERASE-LIKE MONOOXYGENASE"/>
    <property type="match status" value="1"/>
</dbReference>
<dbReference type="NCBIfam" id="TIGR03558">
    <property type="entry name" value="oxido_grp_1"/>
    <property type="match status" value="1"/>
</dbReference>
<dbReference type="RefSeq" id="WP_357785819.1">
    <property type="nucleotide sequence ID" value="NZ_JBFAKC010000009.1"/>
</dbReference>
<sequence>MTSAPRDVRFSILDRSRVRGGQSHPEALRETVEFARLAQEWGYHRFWVSEHHGVPGVAGSAPTVLAAAVAAATSRIRVGTGGVMLPNHQPLVVAEQFGVLESLFPGRIDMGLGRSVGFTDGVRRALGHGKADADDFDARLAEVLEYFTRGRAGVHAWPAEGLRVPTFLLATGSGAQRAARFGLPLVIAPVAGTAAMAAAIEEYRRDFRESSWGAEPYVVISAAVVIADTVEEAHRLLLPEAWSYVYSRTRGEFPALMAPEEIERLEFTERERRLYDDALRDHIHGTEEQVADAVEELISRTGADEILVHTSTYDRRARLESHRRLARLVGLAAPEPVSRAG</sequence>
<evidence type="ECO:0000256" key="1">
    <source>
        <dbReference type="ARBA" id="ARBA00007789"/>
    </source>
</evidence>
<dbReference type="GO" id="GO:0016491">
    <property type="term" value="F:oxidoreductase activity"/>
    <property type="evidence" value="ECO:0007669"/>
    <property type="project" value="UniProtKB-KW"/>
</dbReference>
<evidence type="ECO:0000313" key="3">
    <source>
        <dbReference type="EMBL" id="MEV0710036.1"/>
    </source>
</evidence>
<dbReference type="SUPFAM" id="SSF51679">
    <property type="entry name" value="Bacterial luciferase-like"/>
    <property type="match status" value="1"/>
</dbReference>